<reference evidence="3 4" key="1">
    <citation type="submission" date="2022-11" db="EMBL/GenBank/DDBJ databases">
        <title>Draft genome sequence of Saccharopolyspora sp. WRP15-2 isolated from rhizosphere soils of wild rice in Thailand.</title>
        <authorList>
            <person name="Duangmal K."/>
            <person name="Kammanee S."/>
            <person name="Muangham S."/>
        </authorList>
    </citation>
    <scope>NUCLEOTIDE SEQUENCE [LARGE SCALE GENOMIC DNA]</scope>
    <source>
        <strain evidence="3 4">WRP15-2</strain>
    </source>
</reference>
<proteinExistence type="predicted"/>
<keyword evidence="4" id="KW-1185">Reference proteome</keyword>
<evidence type="ECO:0000256" key="1">
    <source>
        <dbReference type="SAM" id="MobiDB-lite"/>
    </source>
</evidence>
<evidence type="ECO:0000313" key="4">
    <source>
        <dbReference type="Proteomes" id="UP001210380"/>
    </source>
</evidence>
<keyword evidence="2" id="KW-0812">Transmembrane</keyword>
<dbReference type="RefSeq" id="WP_270951846.1">
    <property type="nucleotide sequence ID" value="NZ_JAQGLA010000055.1"/>
</dbReference>
<name>A0ABT4V4L8_9PSEU</name>
<keyword evidence="2" id="KW-0472">Membrane</keyword>
<feature type="region of interest" description="Disordered" evidence="1">
    <location>
        <begin position="30"/>
        <end position="51"/>
    </location>
</feature>
<sequence>MQSNSRTIVSVVGTLMMVVTTVLLATWSPNPGETQMPVQPAANGTAIEISR</sequence>
<evidence type="ECO:0000256" key="2">
    <source>
        <dbReference type="SAM" id="Phobius"/>
    </source>
</evidence>
<dbReference type="EMBL" id="JAQGLA010000055">
    <property type="protein sequence ID" value="MDA3628912.1"/>
    <property type="molecule type" value="Genomic_DNA"/>
</dbReference>
<dbReference type="Proteomes" id="UP001210380">
    <property type="component" value="Unassembled WGS sequence"/>
</dbReference>
<protein>
    <submittedName>
        <fullName evidence="3">Uncharacterized protein</fullName>
    </submittedName>
</protein>
<organism evidence="3 4">
    <name type="scientific">Saccharopolyspora oryzae</name>
    <dbReference type="NCBI Taxonomy" id="2997343"/>
    <lineage>
        <taxon>Bacteria</taxon>
        <taxon>Bacillati</taxon>
        <taxon>Actinomycetota</taxon>
        <taxon>Actinomycetes</taxon>
        <taxon>Pseudonocardiales</taxon>
        <taxon>Pseudonocardiaceae</taxon>
        <taxon>Saccharopolyspora</taxon>
    </lineage>
</organism>
<comment type="caution">
    <text evidence="3">The sequence shown here is derived from an EMBL/GenBank/DDBJ whole genome shotgun (WGS) entry which is preliminary data.</text>
</comment>
<gene>
    <name evidence="3" type="ORF">OU415_25995</name>
</gene>
<evidence type="ECO:0000313" key="3">
    <source>
        <dbReference type="EMBL" id="MDA3628912.1"/>
    </source>
</evidence>
<accession>A0ABT4V4L8</accession>
<keyword evidence="2" id="KW-1133">Transmembrane helix</keyword>
<feature type="transmembrane region" description="Helical" evidence="2">
    <location>
        <begin position="7"/>
        <end position="27"/>
    </location>
</feature>